<sequence>MMNKKELKNEGMTLPELVLAVLLLAAFTGITVMVTTYTSRFFQPLNEEAKEEYISAEKEFSDKLNDHAQINKTIDSIIDILSEPGIDKSFITNLECSSLPSMEWNIPSIDTKAIPKSYKICIKSTSLSESNYSELSNGGKPGIYILYSKPENGVSINSTPVRRIFCRPKPFCKEVIF</sequence>
<dbReference type="InterPro" id="IPR012902">
    <property type="entry name" value="N_methyl_site"/>
</dbReference>
<name>A0A0A2A5G9_PROMR</name>
<dbReference type="RefSeq" id="WP_032522469.1">
    <property type="nucleotide sequence ID" value="NZ_CP138977.1"/>
</dbReference>
<organism evidence="1 2">
    <name type="scientific">Prochlorococcus marinus str. MIT 9201</name>
    <dbReference type="NCBI Taxonomy" id="93057"/>
    <lineage>
        <taxon>Bacteria</taxon>
        <taxon>Bacillati</taxon>
        <taxon>Cyanobacteriota</taxon>
        <taxon>Cyanophyceae</taxon>
        <taxon>Synechococcales</taxon>
        <taxon>Prochlorococcaceae</taxon>
        <taxon>Prochlorococcus</taxon>
    </lineage>
</organism>
<dbReference type="STRING" id="93057.EU95_1351"/>
<accession>A0A0A2A5G9</accession>
<dbReference type="eggNOG" id="ENOG5034BZS">
    <property type="taxonomic scope" value="Bacteria"/>
</dbReference>
<dbReference type="EMBL" id="JNAL01000014">
    <property type="protein sequence ID" value="KGF95658.1"/>
    <property type="molecule type" value="Genomic_DNA"/>
</dbReference>
<protein>
    <submittedName>
        <fullName evidence="1">Uncharacterized protein</fullName>
    </submittedName>
</protein>
<gene>
    <name evidence="1" type="ORF">EU95_1351</name>
</gene>
<dbReference type="AlphaFoldDB" id="A0A0A2A5G9"/>
<evidence type="ECO:0000313" key="2">
    <source>
        <dbReference type="Proteomes" id="UP000030355"/>
    </source>
</evidence>
<proteinExistence type="predicted"/>
<comment type="caution">
    <text evidence="1">The sequence shown here is derived from an EMBL/GenBank/DDBJ whole genome shotgun (WGS) entry which is preliminary data.</text>
</comment>
<dbReference type="PROSITE" id="PS00409">
    <property type="entry name" value="PROKAR_NTER_METHYL"/>
    <property type="match status" value="1"/>
</dbReference>
<reference evidence="2" key="1">
    <citation type="journal article" date="2014" name="Sci. Data">
        <title>Genomes of diverse isolates of the marine cyanobacterium Prochlorococcus.</title>
        <authorList>
            <person name="Biller S."/>
            <person name="Berube P."/>
            <person name="Thompson J."/>
            <person name="Kelly L."/>
            <person name="Roggensack S."/>
            <person name="Awad L."/>
            <person name="Roache-Johnson K."/>
            <person name="Ding H."/>
            <person name="Giovannoni S.J."/>
            <person name="Moore L.R."/>
            <person name="Chisholm S.W."/>
        </authorList>
    </citation>
    <scope>NUCLEOTIDE SEQUENCE [LARGE SCALE GENOMIC DNA]</scope>
    <source>
        <strain evidence="2">MIT 9201</strain>
    </source>
</reference>
<dbReference type="OrthoDB" id="540679at2"/>
<dbReference type="Proteomes" id="UP000030355">
    <property type="component" value="Unassembled WGS sequence"/>
</dbReference>
<evidence type="ECO:0000313" key="1">
    <source>
        <dbReference type="EMBL" id="KGF95658.1"/>
    </source>
</evidence>